<dbReference type="RefSeq" id="XP_022493200.1">
    <property type="nucleotide sequence ID" value="XM_022626757.1"/>
</dbReference>
<dbReference type="GO" id="GO:0005762">
    <property type="term" value="C:mitochondrial large ribosomal subunit"/>
    <property type="evidence" value="ECO:0007669"/>
    <property type="project" value="InterPro"/>
</dbReference>
<dbReference type="InterPro" id="IPR037507">
    <property type="entry name" value="Ribosomal_mL59"/>
</dbReference>
<dbReference type="GO" id="GO:0003735">
    <property type="term" value="F:structural constituent of ribosome"/>
    <property type="evidence" value="ECO:0007669"/>
    <property type="project" value="InterPro"/>
</dbReference>
<dbReference type="EMBL" id="LXJU01000001">
    <property type="protein sequence ID" value="OGE57777.1"/>
    <property type="molecule type" value="Genomic_DNA"/>
</dbReference>
<dbReference type="AlphaFoldDB" id="A0A1F5LX78"/>
<dbReference type="PANTHER" id="PTHR28041">
    <property type="entry name" value="54S RIBOSOMAL PROTEIN L25, MITOCHONDRIAL"/>
    <property type="match status" value="1"/>
</dbReference>
<name>A0A1F5LX78_PENAI</name>
<protein>
    <recommendedName>
        <fullName evidence="2">Large ribosomal subunit protein mL59 domain-containing protein</fullName>
    </recommendedName>
</protein>
<feature type="domain" description="Large ribosomal subunit protein mL59" evidence="2">
    <location>
        <begin position="21"/>
        <end position="194"/>
    </location>
</feature>
<evidence type="ECO:0000313" key="4">
    <source>
        <dbReference type="Proteomes" id="UP000177622"/>
    </source>
</evidence>
<evidence type="ECO:0000259" key="2">
    <source>
        <dbReference type="Pfam" id="PF18126"/>
    </source>
</evidence>
<evidence type="ECO:0000256" key="1">
    <source>
        <dbReference type="SAM" id="MobiDB-lite"/>
    </source>
</evidence>
<proteinExistence type="predicted"/>
<dbReference type="Pfam" id="PF18126">
    <property type="entry name" value="Mitoc_mL59"/>
    <property type="match status" value="1"/>
</dbReference>
<dbReference type="STRING" id="1835702.A0A1F5LX78"/>
<sequence>MPPMKPVIPKDMKTVTDLPLRLRNFLARYPPEIHSAAIRRPDYSKLSEELSGENTSNEVPSPYTPDRDAKGSAGLEKNAWTPSKALLITSKKNPNPFMPNFRFGKWEAPRYGLRQQADLMKLAIKYGAEGLLPPSRKSTEYKETRRAERGLAIKGTGVGQKVKGHKWERTMESRLEDRRKAMEGMPELVRLWKQRGHGRGWKQWPKR</sequence>
<dbReference type="InterPro" id="IPR040922">
    <property type="entry name" value="Ribosomal_mL59_dom"/>
</dbReference>
<gene>
    <name evidence="3" type="ORF">PENARI_c001G07902</name>
</gene>
<organism evidence="3 4">
    <name type="scientific">Penicillium arizonense</name>
    <dbReference type="NCBI Taxonomy" id="1835702"/>
    <lineage>
        <taxon>Eukaryota</taxon>
        <taxon>Fungi</taxon>
        <taxon>Dikarya</taxon>
        <taxon>Ascomycota</taxon>
        <taxon>Pezizomycotina</taxon>
        <taxon>Eurotiomycetes</taxon>
        <taxon>Eurotiomycetidae</taxon>
        <taxon>Eurotiales</taxon>
        <taxon>Aspergillaceae</taxon>
        <taxon>Penicillium</taxon>
    </lineage>
</organism>
<dbReference type="OrthoDB" id="18529at2759"/>
<feature type="region of interest" description="Disordered" evidence="1">
    <location>
        <begin position="47"/>
        <end position="76"/>
    </location>
</feature>
<dbReference type="Proteomes" id="UP000177622">
    <property type="component" value="Unassembled WGS sequence"/>
</dbReference>
<evidence type="ECO:0000313" key="3">
    <source>
        <dbReference type="EMBL" id="OGE57777.1"/>
    </source>
</evidence>
<comment type="caution">
    <text evidence="3">The sequence shown here is derived from an EMBL/GenBank/DDBJ whole genome shotgun (WGS) entry which is preliminary data.</text>
</comment>
<dbReference type="PANTHER" id="PTHR28041:SF1">
    <property type="entry name" value="LARGE RIBOSOMAL SUBUNIT PROTEIN ML59"/>
    <property type="match status" value="1"/>
</dbReference>
<reference evidence="3 4" key="1">
    <citation type="journal article" date="2016" name="Sci. Rep.">
        <title>Penicillium arizonense, a new, genome sequenced fungal species, reveals a high chemical diversity in secreted metabolites.</title>
        <authorList>
            <person name="Grijseels S."/>
            <person name="Nielsen J.C."/>
            <person name="Randelovic M."/>
            <person name="Nielsen J."/>
            <person name="Nielsen K.F."/>
            <person name="Workman M."/>
            <person name="Frisvad J.C."/>
        </authorList>
    </citation>
    <scope>NUCLEOTIDE SEQUENCE [LARGE SCALE GENOMIC DNA]</scope>
    <source>
        <strain evidence="3 4">CBS 141311</strain>
    </source>
</reference>
<keyword evidence="4" id="KW-1185">Reference proteome</keyword>
<dbReference type="GeneID" id="34571491"/>
<accession>A0A1F5LX78</accession>